<dbReference type="Proteomes" id="UP000001064">
    <property type="component" value="Unassembled WGS sequence"/>
</dbReference>
<dbReference type="EMBL" id="GL871166">
    <property type="protein sequence ID" value="EGC32942.1"/>
    <property type="molecule type" value="Genomic_DNA"/>
</dbReference>
<protein>
    <submittedName>
        <fullName evidence="1">Uncharacterized protein</fullName>
    </submittedName>
</protein>
<keyword evidence="2" id="KW-1185">Reference proteome</keyword>
<sequence>MILKIYKKAKNHQKVKDKLSEVGPQLREFFKKNLEKGTIEENTIPGIIRKMDDRIERHCRK</sequence>
<proteinExistence type="predicted"/>
<dbReference type="KEGG" id="dpp:DICPUDRAFT_155073"/>
<dbReference type="VEuPathDB" id="AmoebaDB:DICPUDRAFT_155073"/>
<name>F0ZT05_DICPU</name>
<accession>F0ZT05</accession>
<organism evidence="1 2">
    <name type="scientific">Dictyostelium purpureum</name>
    <name type="common">Slime mold</name>
    <dbReference type="NCBI Taxonomy" id="5786"/>
    <lineage>
        <taxon>Eukaryota</taxon>
        <taxon>Amoebozoa</taxon>
        <taxon>Evosea</taxon>
        <taxon>Eumycetozoa</taxon>
        <taxon>Dictyostelia</taxon>
        <taxon>Dictyosteliales</taxon>
        <taxon>Dictyosteliaceae</taxon>
        <taxon>Dictyostelium</taxon>
    </lineage>
</organism>
<evidence type="ECO:0000313" key="2">
    <source>
        <dbReference type="Proteomes" id="UP000001064"/>
    </source>
</evidence>
<gene>
    <name evidence="1" type="ORF">DICPUDRAFT_155073</name>
</gene>
<dbReference type="InParanoid" id="F0ZT05"/>
<reference evidence="2" key="1">
    <citation type="journal article" date="2011" name="Genome Biol.">
        <title>Comparative genomics of the social amoebae Dictyostelium discoideum and Dictyostelium purpureum.</title>
        <authorList>
            <consortium name="US DOE Joint Genome Institute (JGI-PGF)"/>
            <person name="Sucgang R."/>
            <person name="Kuo A."/>
            <person name="Tian X."/>
            <person name="Salerno W."/>
            <person name="Parikh A."/>
            <person name="Feasley C.L."/>
            <person name="Dalin E."/>
            <person name="Tu H."/>
            <person name="Huang E."/>
            <person name="Barry K."/>
            <person name="Lindquist E."/>
            <person name="Shapiro H."/>
            <person name="Bruce D."/>
            <person name="Schmutz J."/>
            <person name="Salamov A."/>
            <person name="Fey P."/>
            <person name="Gaudet P."/>
            <person name="Anjard C."/>
            <person name="Babu M.M."/>
            <person name="Basu S."/>
            <person name="Bushmanova Y."/>
            <person name="van der Wel H."/>
            <person name="Katoh-Kurasawa M."/>
            <person name="Dinh C."/>
            <person name="Coutinho P.M."/>
            <person name="Saito T."/>
            <person name="Elias M."/>
            <person name="Schaap P."/>
            <person name="Kay R.R."/>
            <person name="Henrissat B."/>
            <person name="Eichinger L."/>
            <person name="Rivero F."/>
            <person name="Putnam N.H."/>
            <person name="West C.M."/>
            <person name="Loomis W.F."/>
            <person name="Chisholm R.L."/>
            <person name="Shaulsky G."/>
            <person name="Strassmann J.E."/>
            <person name="Queller D.C."/>
            <person name="Kuspa A."/>
            <person name="Grigoriev I.V."/>
        </authorList>
    </citation>
    <scope>NUCLEOTIDE SEQUENCE [LARGE SCALE GENOMIC DNA]</scope>
    <source>
        <strain evidence="2">QSDP1</strain>
    </source>
</reference>
<dbReference type="GeneID" id="10507939"/>
<evidence type="ECO:0000313" key="1">
    <source>
        <dbReference type="EMBL" id="EGC32942.1"/>
    </source>
</evidence>
<dbReference type="RefSeq" id="XP_003290550.1">
    <property type="nucleotide sequence ID" value="XM_003290502.1"/>
</dbReference>
<dbReference type="AlphaFoldDB" id="F0ZT05"/>